<evidence type="ECO:0000313" key="3">
    <source>
        <dbReference type="EMBL" id="GBU04899.1"/>
    </source>
</evidence>
<sequence>MEITLKLFCEIKDSELFGGIGKAGYIESGMEISGEDLEQVNLRRYAEEQKKGIAQMCGVTEAKVEIISEERYKICAEEEESSSVAKIVQREENVLQNPLHEVSAGRCRAENTCGLECCCMECREKEECNVRCRGSRGKWKHPEECHYYAKINVFGKILKDIEEAFDENTENIEDANGVHHFVIDSFTARLLAKKIIHNSSFRFCSEIRNEKN</sequence>
<dbReference type="EMBL" id="SLZV01000029">
    <property type="protein sequence ID" value="TCS63372.1"/>
    <property type="molecule type" value="Genomic_DNA"/>
</dbReference>
<protein>
    <submittedName>
        <fullName evidence="5">Uncharacterized protein</fullName>
    </submittedName>
</protein>
<dbReference type="EMBL" id="BHEO01000002">
    <property type="protein sequence ID" value="GBU04540.1"/>
    <property type="molecule type" value="Genomic_DNA"/>
</dbReference>
<dbReference type="RefSeq" id="WP_116440884.1">
    <property type="nucleotide sequence ID" value="NZ_BHEO01000002.1"/>
</dbReference>
<evidence type="ECO:0000313" key="6">
    <source>
        <dbReference type="Proteomes" id="UP000294613"/>
    </source>
</evidence>
<evidence type="ECO:0000313" key="1">
    <source>
        <dbReference type="EMBL" id="GBU03498.1"/>
    </source>
</evidence>
<dbReference type="EMBL" id="BHEO01000005">
    <property type="protein sequence ID" value="GBU04899.1"/>
    <property type="molecule type" value="Genomic_DNA"/>
</dbReference>
<accession>A0A4R3JC98</accession>
<evidence type="ECO:0000313" key="5">
    <source>
        <dbReference type="EMBL" id="TCS63372.1"/>
    </source>
</evidence>
<evidence type="ECO:0000313" key="4">
    <source>
        <dbReference type="EMBL" id="GBU04934.1"/>
    </source>
</evidence>
<dbReference type="EMBL" id="BHEO01000008">
    <property type="protein sequence ID" value="GBU04934.1"/>
    <property type="molecule type" value="Genomic_DNA"/>
</dbReference>
<organism evidence="5 6">
    <name type="scientific">Faecalimonas umbilicata</name>
    <dbReference type="NCBI Taxonomy" id="1912855"/>
    <lineage>
        <taxon>Bacteria</taxon>
        <taxon>Bacillati</taxon>
        <taxon>Bacillota</taxon>
        <taxon>Clostridia</taxon>
        <taxon>Lachnospirales</taxon>
        <taxon>Lachnospiraceae</taxon>
        <taxon>Faecalimonas</taxon>
    </lineage>
</organism>
<dbReference type="Proteomes" id="UP000294613">
    <property type="component" value="Unassembled WGS sequence"/>
</dbReference>
<comment type="caution">
    <text evidence="5">The sequence shown here is derived from an EMBL/GenBank/DDBJ whole genome shotgun (WGS) entry which is preliminary data.</text>
</comment>
<reference evidence="1 7" key="1">
    <citation type="journal article" date="2018" name="Int. J. Syst. Evol. Microbiol.">
        <title>Draft Genome Sequence of Faecalimonas umbilicata JCM 30896T, an Acetate-Producing Bacterium Isolated from Human Feces.</title>
        <authorList>
            <person name="Sakamoto M."/>
            <person name="Ikeyama N."/>
            <person name="Yuki M."/>
            <person name="Ohkuma M."/>
        </authorList>
    </citation>
    <scope>NUCLEOTIDE SEQUENCE [LARGE SCALE GENOMIC DNA]</scope>
    <source>
        <strain evidence="1 7">EGH7</strain>
    </source>
</reference>
<evidence type="ECO:0000313" key="7">
    <source>
        <dbReference type="Proteomes" id="UP000702954"/>
    </source>
</evidence>
<name>A0A4R3JC98_9FIRM</name>
<proteinExistence type="predicted"/>
<gene>
    <name evidence="5" type="ORF">EDD74_12936</name>
    <name evidence="1" type="ORF">FAEUMB_00390</name>
    <name evidence="2" type="ORF">FAEUMB_10810</name>
    <name evidence="3" type="ORF">FAEUMB_14400</name>
    <name evidence="4" type="ORF">FAEUMB_14750</name>
</gene>
<dbReference type="EMBL" id="BHEO01000002">
    <property type="protein sequence ID" value="GBU03498.1"/>
    <property type="molecule type" value="Genomic_DNA"/>
</dbReference>
<keyword evidence="7" id="KW-1185">Reference proteome</keyword>
<reference evidence="5 6" key="2">
    <citation type="submission" date="2019-03" db="EMBL/GenBank/DDBJ databases">
        <title>Genomic Encyclopedia of Type Strains, Phase IV (KMG-IV): sequencing the most valuable type-strain genomes for metagenomic binning, comparative biology and taxonomic classification.</title>
        <authorList>
            <person name="Goeker M."/>
        </authorList>
    </citation>
    <scope>NUCLEOTIDE SEQUENCE [LARGE SCALE GENOMIC DNA]</scope>
    <source>
        <strain evidence="5 6">DSM 103426</strain>
    </source>
</reference>
<dbReference type="Proteomes" id="UP000702954">
    <property type="component" value="Unassembled WGS sequence"/>
</dbReference>
<evidence type="ECO:0000313" key="2">
    <source>
        <dbReference type="EMBL" id="GBU04540.1"/>
    </source>
</evidence>
<dbReference type="AlphaFoldDB" id="A0A4R3JC98"/>